<dbReference type="InterPro" id="IPR032465">
    <property type="entry name" value="ACMSD"/>
</dbReference>
<dbReference type="Pfam" id="PF04909">
    <property type="entry name" value="Amidohydro_2"/>
    <property type="match status" value="1"/>
</dbReference>
<keyword evidence="3" id="KW-0378">Hydrolase</keyword>
<dbReference type="GO" id="GO:0016787">
    <property type="term" value="F:hydrolase activity"/>
    <property type="evidence" value="ECO:0007669"/>
    <property type="project" value="UniProtKB-KW"/>
</dbReference>
<dbReference type="PANTHER" id="PTHR21240">
    <property type="entry name" value="2-AMINO-3-CARBOXYLMUCONATE-6-SEMIALDEHYDE DECARBOXYLASE"/>
    <property type="match status" value="1"/>
</dbReference>
<dbReference type="RefSeq" id="WP_090704156.1">
    <property type="nucleotide sequence ID" value="NZ_FNHH01000010.1"/>
</dbReference>
<evidence type="ECO:0000313" key="4">
    <source>
        <dbReference type="Proteomes" id="UP000199226"/>
    </source>
</evidence>
<dbReference type="Proteomes" id="UP000199226">
    <property type="component" value="Unassembled WGS sequence"/>
</dbReference>
<keyword evidence="1" id="KW-0456">Lyase</keyword>
<name>A0A1G9SLZ2_9SPHI</name>
<accession>A0A1G9SLZ2</accession>
<dbReference type="OrthoDB" id="2550860at2"/>
<dbReference type="GO" id="GO:0016831">
    <property type="term" value="F:carboxy-lyase activity"/>
    <property type="evidence" value="ECO:0007669"/>
    <property type="project" value="InterPro"/>
</dbReference>
<gene>
    <name evidence="3" type="ORF">SAMN05421813_110114</name>
</gene>
<evidence type="ECO:0000313" key="3">
    <source>
        <dbReference type="EMBL" id="SDM36439.1"/>
    </source>
</evidence>
<evidence type="ECO:0000256" key="1">
    <source>
        <dbReference type="ARBA" id="ARBA00023239"/>
    </source>
</evidence>
<keyword evidence="4" id="KW-1185">Reference proteome</keyword>
<dbReference type="InterPro" id="IPR032466">
    <property type="entry name" value="Metal_Hydrolase"/>
</dbReference>
<dbReference type="AlphaFoldDB" id="A0A1G9SLZ2"/>
<proteinExistence type="predicted"/>
<reference evidence="4" key="1">
    <citation type="submission" date="2016-10" db="EMBL/GenBank/DDBJ databases">
        <authorList>
            <person name="Varghese N."/>
            <person name="Submissions S."/>
        </authorList>
    </citation>
    <scope>NUCLEOTIDE SEQUENCE [LARGE SCALE GENOMIC DNA]</scope>
    <source>
        <strain evidence="4">DSM 24536</strain>
    </source>
</reference>
<dbReference type="STRING" id="990371.SAMN05421813_110114"/>
<feature type="domain" description="Amidohydrolase-related" evidence="2">
    <location>
        <begin position="387"/>
        <end position="565"/>
    </location>
</feature>
<dbReference type="Gene3D" id="3.20.20.140">
    <property type="entry name" value="Metal-dependent hydrolases"/>
    <property type="match status" value="2"/>
</dbReference>
<dbReference type="InterPro" id="IPR006680">
    <property type="entry name" value="Amidohydro-rel"/>
</dbReference>
<protein>
    <submittedName>
        <fullName evidence="3">Amidohydrolase</fullName>
    </submittedName>
</protein>
<evidence type="ECO:0000259" key="2">
    <source>
        <dbReference type="Pfam" id="PF04909"/>
    </source>
</evidence>
<dbReference type="EMBL" id="FNHH01000010">
    <property type="protein sequence ID" value="SDM36439.1"/>
    <property type="molecule type" value="Genomic_DNA"/>
</dbReference>
<organism evidence="3 4">
    <name type="scientific">Daejeonella rubra</name>
    <dbReference type="NCBI Taxonomy" id="990371"/>
    <lineage>
        <taxon>Bacteria</taxon>
        <taxon>Pseudomonadati</taxon>
        <taxon>Bacteroidota</taxon>
        <taxon>Sphingobacteriia</taxon>
        <taxon>Sphingobacteriales</taxon>
        <taxon>Sphingobacteriaceae</taxon>
        <taxon>Daejeonella</taxon>
    </lineage>
</organism>
<dbReference type="SUPFAM" id="SSF51556">
    <property type="entry name" value="Metallo-dependent hydrolases"/>
    <property type="match status" value="2"/>
</dbReference>
<sequence length="586" mass="66111">MYKSRREFIKKNSITLLGTTVLSATSTGLLGKTADFLMPQINDLLYFDAFTRIGPRRYKHPGEKWRLEEAVEELNHCSVSGAMVASTMSLSYDAMYSNLELSETLKSYKNLFPIWNILPHHTNEFLSPKELKVKMAEYKIKAVTIHPFSNGWDWTAESSQELLNYLNDNKVFTIVTVPELGGWKELNAFLDRYKSIPLLVTGISWGEQRYAIPLLTGHPNFHISFDRFQINEGLEFLYKKGHINQLIFATDTPTMSVGAHRAYIDYADIPKEAKAKIAGGNLSRLLGGLRPPAIHTNKNEDILMTAVRNGKPLPVPVIDMHMHMLHEGINGAGGTGYHMENGGPKGIFKMMEKLGVVGGGFMSWNGVVSNDSVQGNKLVKSALDVSPKGYWGLATFSPTHYTQEQLAEMIPQVYADKRIIGMKPYHYYGMEYNNPAYDIWWEYGNKNGLYALIHPSRSDLQEVEKLAAKYPNVRWVIAHAGGSYKMADMAISAMKKYKNVYAELTLTPVPLGVIEYMVAALGDDRILYGSDLPMRDPRQQLGWLVFSTLPLASKKRILGENAYKVVEPCLKNMPEHNVPEVFRNRK</sequence>